<evidence type="ECO:0000313" key="1">
    <source>
        <dbReference type="EMBL" id="CAD6188152.1"/>
    </source>
</evidence>
<dbReference type="Proteomes" id="UP000835052">
    <property type="component" value="Unassembled WGS sequence"/>
</dbReference>
<proteinExistence type="predicted"/>
<keyword evidence="2" id="KW-1185">Reference proteome</keyword>
<dbReference type="EMBL" id="CAJGYM010000008">
    <property type="protein sequence ID" value="CAD6188152.1"/>
    <property type="molecule type" value="Genomic_DNA"/>
</dbReference>
<comment type="caution">
    <text evidence="1">The sequence shown here is derived from an EMBL/GenBank/DDBJ whole genome shotgun (WGS) entry which is preliminary data.</text>
</comment>
<evidence type="ECO:0000313" key="2">
    <source>
        <dbReference type="Proteomes" id="UP000835052"/>
    </source>
</evidence>
<sequence>MQRKGSISAIGLWKAGTVLLPTTSLVPDVLRAKFTTSLPKPQLLPPFERSQINERSVCLQKQELNGTRQGAEDPLPVSSAVRSHSASVHIWMADEVPKRVEILQ</sequence>
<accession>A0A8S1GYP0</accession>
<dbReference type="AlphaFoldDB" id="A0A8S1GYP0"/>
<reference evidence="1" key="1">
    <citation type="submission" date="2020-10" db="EMBL/GenBank/DDBJ databases">
        <authorList>
            <person name="Kikuchi T."/>
        </authorList>
    </citation>
    <scope>NUCLEOTIDE SEQUENCE</scope>
    <source>
        <strain evidence="1">NKZ352</strain>
    </source>
</reference>
<protein>
    <submittedName>
        <fullName evidence="1">Uncharacterized protein</fullName>
    </submittedName>
</protein>
<organism evidence="1 2">
    <name type="scientific">Caenorhabditis auriculariae</name>
    <dbReference type="NCBI Taxonomy" id="2777116"/>
    <lineage>
        <taxon>Eukaryota</taxon>
        <taxon>Metazoa</taxon>
        <taxon>Ecdysozoa</taxon>
        <taxon>Nematoda</taxon>
        <taxon>Chromadorea</taxon>
        <taxon>Rhabditida</taxon>
        <taxon>Rhabditina</taxon>
        <taxon>Rhabditomorpha</taxon>
        <taxon>Rhabditoidea</taxon>
        <taxon>Rhabditidae</taxon>
        <taxon>Peloderinae</taxon>
        <taxon>Caenorhabditis</taxon>
    </lineage>
</organism>
<gene>
    <name evidence="1" type="ORF">CAUJ_LOCUS4071</name>
</gene>
<name>A0A8S1GYP0_9PELO</name>